<feature type="transmembrane region" description="Helical" evidence="3">
    <location>
        <begin position="20"/>
        <end position="40"/>
    </location>
</feature>
<evidence type="ECO:0000256" key="3">
    <source>
        <dbReference type="SAM" id="Phobius"/>
    </source>
</evidence>
<evidence type="ECO:0000259" key="4">
    <source>
        <dbReference type="PROSITE" id="PS51677"/>
    </source>
</evidence>
<feature type="non-terminal residue" evidence="5">
    <location>
        <position position="174"/>
    </location>
</feature>
<keyword evidence="2" id="KW-0378">Hydrolase</keyword>
<accession>A0A9D8KU39</accession>
<evidence type="ECO:0000256" key="2">
    <source>
        <dbReference type="ARBA" id="ARBA00022801"/>
    </source>
</evidence>
<dbReference type="InterPro" id="IPR050248">
    <property type="entry name" value="Polysacc_deacetylase_ArnD"/>
</dbReference>
<gene>
    <name evidence="5" type="ORF">J0H45_00530</name>
</gene>
<dbReference type="PROSITE" id="PS51677">
    <property type="entry name" value="NODB"/>
    <property type="match status" value="1"/>
</dbReference>
<dbReference type="GO" id="GO:0046872">
    <property type="term" value="F:metal ion binding"/>
    <property type="evidence" value="ECO:0007669"/>
    <property type="project" value="UniProtKB-KW"/>
</dbReference>
<keyword evidence="3" id="KW-1133">Transmembrane helix</keyword>
<sequence>MSSWDMTATGTLHRTPRHPWRWVGWLLLSQALVALAWWWLGWKAGLPLLLASHALFVVPVFLPNSRFYAPVLSSLPGPAVWLTIDDGPSDDTLAILDLLDRHDARATFFMVGKGAQEMPAMVKLVAAEGHTIGHHTWSHRYLARIGFAAAKEEIDRGIDAENAALAGVPSRTRT</sequence>
<keyword evidence="3" id="KW-0812">Transmembrane</keyword>
<dbReference type="EMBL" id="JAFKMG010000063">
    <property type="protein sequence ID" value="MBN8797838.1"/>
    <property type="molecule type" value="Genomic_DNA"/>
</dbReference>
<dbReference type="AlphaFoldDB" id="A0A9D8KU39"/>
<dbReference type="Pfam" id="PF01522">
    <property type="entry name" value="Polysacc_deac_1"/>
    <property type="match status" value="1"/>
</dbReference>
<dbReference type="Proteomes" id="UP000664815">
    <property type="component" value="Unassembled WGS sequence"/>
</dbReference>
<keyword evidence="1" id="KW-0479">Metal-binding</keyword>
<name>A0A9D8KU39_9GAMM</name>
<proteinExistence type="predicted"/>
<feature type="domain" description="NodB homology" evidence="4">
    <location>
        <begin position="78"/>
        <end position="174"/>
    </location>
</feature>
<protein>
    <submittedName>
        <fullName evidence="5">Polysaccharide deacetylase family protein</fullName>
    </submittedName>
</protein>
<dbReference type="SUPFAM" id="SSF88713">
    <property type="entry name" value="Glycoside hydrolase/deacetylase"/>
    <property type="match status" value="1"/>
</dbReference>
<keyword evidence="3" id="KW-0472">Membrane</keyword>
<evidence type="ECO:0000313" key="5">
    <source>
        <dbReference type="EMBL" id="MBN8797838.1"/>
    </source>
</evidence>
<dbReference type="PANTHER" id="PTHR10587">
    <property type="entry name" value="GLYCOSYL TRANSFERASE-RELATED"/>
    <property type="match status" value="1"/>
</dbReference>
<dbReference type="GO" id="GO:0016810">
    <property type="term" value="F:hydrolase activity, acting on carbon-nitrogen (but not peptide) bonds"/>
    <property type="evidence" value="ECO:0007669"/>
    <property type="project" value="InterPro"/>
</dbReference>
<organism evidence="5 6">
    <name type="scientific">Stenotrophomonas nitritireducens</name>
    <dbReference type="NCBI Taxonomy" id="83617"/>
    <lineage>
        <taxon>Bacteria</taxon>
        <taxon>Pseudomonadati</taxon>
        <taxon>Pseudomonadota</taxon>
        <taxon>Gammaproteobacteria</taxon>
        <taxon>Lysobacterales</taxon>
        <taxon>Lysobacteraceae</taxon>
        <taxon>Stenotrophomonas</taxon>
    </lineage>
</organism>
<evidence type="ECO:0000256" key="1">
    <source>
        <dbReference type="ARBA" id="ARBA00022723"/>
    </source>
</evidence>
<reference evidence="5" key="1">
    <citation type="submission" date="2021-02" db="EMBL/GenBank/DDBJ databases">
        <title>Thiocyanate and organic carbon inputs drive convergent selection for specific autotrophic Afipia and Thiobacillus strains within complex microbiomes.</title>
        <authorList>
            <person name="Huddy R.J."/>
            <person name="Sachdeva R."/>
            <person name="Kadzinga F."/>
            <person name="Kantor R.S."/>
            <person name="Harrison S.T.L."/>
            <person name="Banfield J.F."/>
        </authorList>
    </citation>
    <scope>NUCLEOTIDE SEQUENCE</scope>
    <source>
        <strain evidence="5">SCN18_10_11_15_R1_P_69_7</strain>
    </source>
</reference>
<dbReference type="InterPro" id="IPR002509">
    <property type="entry name" value="NODB_dom"/>
</dbReference>
<dbReference type="CDD" id="cd10917">
    <property type="entry name" value="CE4_NodB_like_6s_7s"/>
    <property type="match status" value="1"/>
</dbReference>
<dbReference type="GO" id="GO:0005975">
    <property type="term" value="P:carbohydrate metabolic process"/>
    <property type="evidence" value="ECO:0007669"/>
    <property type="project" value="InterPro"/>
</dbReference>
<comment type="caution">
    <text evidence="5">The sequence shown here is derived from an EMBL/GenBank/DDBJ whole genome shotgun (WGS) entry which is preliminary data.</text>
</comment>
<dbReference type="Gene3D" id="3.20.20.370">
    <property type="entry name" value="Glycoside hydrolase/deacetylase"/>
    <property type="match status" value="1"/>
</dbReference>
<dbReference type="InterPro" id="IPR011330">
    <property type="entry name" value="Glyco_hydro/deAcase_b/a-brl"/>
</dbReference>
<dbReference type="PANTHER" id="PTHR10587:SF133">
    <property type="entry name" value="CHITIN DEACETYLASE 1-RELATED"/>
    <property type="match status" value="1"/>
</dbReference>
<evidence type="ECO:0000313" key="6">
    <source>
        <dbReference type="Proteomes" id="UP000664815"/>
    </source>
</evidence>
<dbReference type="GO" id="GO:0016020">
    <property type="term" value="C:membrane"/>
    <property type="evidence" value="ECO:0007669"/>
    <property type="project" value="TreeGrafter"/>
</dbReference>